<evidence type="ECO:0000313" key="2">
    <source>
        <dbReference type="EMBL" id="KTB32907.1"/>
    </source>
</evidence>
<dbReference type="EMBL" id="LATX01002199">
    <property type="protein sequence ID" value="KTB32907.1"/>
    <property type="molecule type" value="Genomic_DNA"/>
</dbReference>
<dbReference type="Proteomes" id="UP000054988">
    <property type="component" value="Unassembled WGS sequence"/>
</dbReference>
<reference evidence="2 3" key="1">
    <citation type="submission" date="2015-12" db="EMBL/GenBank/DDBJ databases">
        <title>Draft genome sequence of Moniliophthora roreri, the causal agent of frosty pod rot of cacao.</title>
        <authorList>
            <person name="Aime M.C."/>
            <person name="Diaz-Valderrama J.R."/>
            <person name="Kijpornyongpan T."/>
            <person name="Phillips-Mora W."/>
        </authorList>
    </citation>
    <scope>NUCLEOTIDE SEQUENCE [LARGE SCALE GENOMIC DNA]</scope>
    <source>
        <strain evidence="2 3">MCA 2952</strain>
    </source>
</reference>
<dbReference type="AlphaFoldDB" id="A0A0W0F9D0"/>
<feature type="region of interest" description="Disordered" evidence="1">
    <location>
        <begin position="671"/>
        <end position="724"/>
    </location>
</feature>
<gene>
    <name evidence="2" type="ORF">WG66_14491</name>
</gene>
<protein>
    <submittedName>
        <fullName evidence="2">Uncharacterized protein</fullName>
    </submittedName>
</protein>
<comment type="caution">
    <text evidence="2">The sequence shown here is derived from an EMBL/GenBank/DDBJ whole genome shotgun (WGS) entry which is preliminary data.</text>
</comment>
<evidence type="ECO:0000313" key="3">
    <source>
        <dbReference type="Proteomes" id="UP000054988"/>
    </source>
</evidence>
<accession>A0A0W0F9D0</accession>
<proteinExistence type="predicted"/>
<name>A0A0W0F9D0_MONRR</name>
<evidence type="ECO:0000256" key="1">
    <source>
        <dbReference type="SAM" id="MobiDB-lite"/>
    </source>
</evidence>
<organism evidence="2 3">
    <name type="scientific">Moniliophthora roreri</name>
    <name type="common">Frosty pod rot fungus</name>
    <name type="synonym">Monilia roreri</name>
    <dbReference type="NCBI Taxonomy" id="221103"/>
    <lineage>
        <taxon>Eukaryota</taxon>
        <taxon>Fungi</taxon>
        <taxon>Dikarya</taxon>
        <taxon>Basidiomycota</taxon>
        <taxon>Agaricomycotina</taxon>
        <taxon>Agaricomycetes</taxon>
        <taxon>Agaricomycetidae</taxon>
        <taxon>Agaricales</taxon>
        <taxon>Marasmiineae</taxon>
        <taxon>Marasmiaceae</taxon>
        <taxon>Moniliophthora</taxon>
    </lineage>
</organism>
<sequence length="724" mass="82315">MATAWVGPLQRLESNTITLFYSILIHDDTKRLYTTVHFMDSHPSLTFSADDTDFIVFSSILETNPTTGAVQVTLGDRVLKSLVSFIDSHSYHQVVDHSRLLSTRIFGAPLHDTLAVKWNLLNLPAPASEHGAHSSQRTKMPLSYYDQKYRTLLSSWTLKSEYCRTRGYLLEKLAVEDDAYREQNIDEYTASFYGEALFLVENFVLELHLWHQETAIGHSGVLRQILPESIRAMQSRIATEKGHAITRCRGYKWENTSGEGSLSYEWDQVLQALLQIRVSERLRPDAEALLKDICSPQSTHLHPLEFKMESYVCDLVADSKLYLRLRRITDFWAENRHPIPPTPRQKLKMMLHAMFFRLHRTLSGGFSTPRSNENLWWTLGELPDSASWGLYIHSFAPEVLRRNTHSVVVEFFMPSSVLQQEDDEGGMGDIEVHREGGEGEEEAARNGMAKDEEMEVGDDKLWIDYLSLIAASEHITTLSINNGYFDGIMDNATRVAARSLVTSNLNIICLSGVDCHYPGEDCAEPHCQAVFENRQAWKWRAQNNSLFASIVGFEACDTGAIQAMGDHIRLSATARCLVLYHCPGMGELTVILNVRRRSFPISLEATLQSDLDKTLSHTEMHEVPVRPNKWERERIFFRFSYVPKGTGEIVIKAWEDMAWKIHGEVKVEWSAGGNNNKKVENDEETGQLTARNETVVDDDSGEESLMMYDSEPSTGESWMEEDEG</sequence>